<dbReference type="InterPro" id="IPR036390">
    <property type="entry name" value="WH_DNA-bd_sf"/>
</dbReference>
<organism evidence="1">
    <name type="scientific">Bacteroides uniformis</name>
    <dbReference type="NCBI Taxonomy" id="820"/>
    <lineage>
        <taxon>Bacteria</taxon>
        <taxon>Pseudomonadati</taxon>
        <taxon>Bacteroidota</taxon>
        <taxon>Bacteroidia</taxon>
        <taxon>Bacteroidales</taxon>
        <taxon>Bacteroidaceae</taxon>
        <taxon>Bacteroides</taxon>
    </lineage>
</organism>
<dbReference type="InterPro" id="IPR036388">
    <property type="entry name" value="WH-like_DNA-bd_sf"/>
</dbReference>
<dbReference type="EMBL" id="AY345595">
    <property type="protein sequence ID" value="ABP57361.1"/>
    <property type="molecule type" value="Genomic_DNA"/>
</dbReference>
<name>A4VC36_BACUN</name>
<dbReference type="Gene3D" id="1.10.10.10">
    <property type="entry name" value="Winged helix-like DNA-binding domain superfamily/Winged helix DNA-binding domain"/>
    <property type="match status" value="1"/>
</dbReference>
<reference evidence="1" key="1">
    <citation type="journal article" date="2003" name="Appl. Environ. Microbiol.">
        <title>A new Bacteroides conjugative transposon that carries an ermB gene.</title>
        <authorList>
            <person name="Gupta A."/>
            <person name="Vlamakis H."/>
            <person name="Shoemaker N."/>
            <person name="Salyers A.A."/>
        </authorList>
    </citation>
    <scope>NUCLEOTIDE SEQUENCE</scope>
    <source>
        <strain evidence="1">WH207</strain>
    </source>
</reference>
<protein>
    <recommendedName>
        <fullName evidence="2">MarR family transcriptional regulator</fullName>
    </recommendedName>
</protein>
<dbReference type="AlphaFoldDB" id="A4VC36"/>
<accession>A4VC36</accession>
<dbReference type="SUPFAM" id="SSF46785">
    <property type="entry name" value="Winged helix' DNA-binding domain"/>
    <property type="match status" value="1"/>
</dbReference>
<gene>
    <name evidence="1" type="ORF">bst106</name>
</gene>
<evidence type="ECO:0008006" key="2">
    <source>
        <dbReference type="Google" id="ProtNLM"/>
    </source>
</evidence>
<reference evidence="1" key="2">
    <citation type="journal article" date="2007" name="Appl. Environ. Microbiol.">
        <title>Possible origins of CTnBST, a conjugative transposon found recently in a human colonic Bacteroides strain.</title>
        <authorList>
            <person name="Schlesinger D.J."/>
            <person name="Shoemaker N.B."/>
            <person name="Salyers A.A."/>
        </authorList>
    </citation>
    <scope>NUCLEOTIDE SEQUENCE</scope>
    <source>
        <strain evidence="1">WH207</strain>
    </source>
</reference>
<evidence type="ECO:0000313" key="1">
    <source>
        <dbReference type="EMBL" id="ABP57361.1"/>
    </source>
</evidence>
<sequence length="104" mass="12094">MKNSQENTTFILADVKVFDFLKEKAGDRKTKTEAYWDLLDRSMAGFVSPFVRKVERKLLSNQCHVTISDLAESWHWHRATVRTFLDALESFGLLERTKLKKVSS</sequence>
<proteinExistence type="predicted"/>